<organism evidence="3">
    <name type="scientific">Nippostrongylus brasiliensis</name>
    <name type="common">Rat hookworm</name>
    <dbReference type="NCBI Taxonomy" id="27835"/>
    <lineage>
        <taxon>Eukaryota</taxon>
        <taxon>Metazoa</taxon>
        <taxon>Ecdysozoa</taxon>
        <taxon>Nematoda</taxon>
        <taxon>Chromadorea</taxon>
        <taxon>Rhabditida</taxon>
        <taxon>Rhabditina</taxon>
        <taxon>Rhabditomorpha</taxon>
        <taxon>Strongyloidea</taxon>
        <taxon>Heligmosomidae</taxon>
        <taxon>Nippostrongylus</taxon>
    </lineage>
</organism>
<evidence type="ECO:0000313" key="2">
    <source>
        <dbReference type="Proteomes" id="UP000271162"/>
    </source>
</evidence>
<dbReference type="AlphaFoldDB" id="A0A0N4XCG8"/>
<dbReference type="STRING" id="27835.A0A0N4XCG8"/>
<gene>
    <name evidence="1" type="ORF">NBR_LOCUS145</name>
</gene>
<proteinExistence type="predicted"/>
<evidence type="ECO:0000313" key="3">
    <source>
        <dbReference type="WBParaSite" id="NBR_0000014401-mRNA-1"/>
    </source>
</evidence>
<reference evidence="1 2" key="2">
    <citation type="submission" date="2018-11" db="EMBL/GenBank/DDBJ databases">
        <authorList>
            <consortium name="Pathogen Informatics"/>
        </authorList>
    </citation>
    <scope>NUCLEOTIDE SEQUENCE [LARGE SCALE GENOMIC DNA]</scope>
</reference>
<accession>A0A0N4XCG8</accession>
<dbReference type="EMBL" id="UYSL01000039">
    <property type="protein sequence ID" value="VDL62434.1"/>
    <property type="molecule type" value="Genomic_DNA"/>
</dbReference>
<dbReference type="OMA" id="SEYRICA"/>
<sequence>MVVALVSKIPRELGDAVEARERARSVMIYNLPEAPPEMRPSAKQVDLESKVSSILDTLECRPLSEYRICAVKEGRPRLVKVVLPSTSHRKRVIANYDAGRAGARVGPEVRMQEAK</sequence>
<keyword evidence="2" id="KW-1185">Reference proteome</keyword>
<dbReference type="WBParaSite" id="NBR_0000014401-mRNA-1">
    <property type="protein sequence ID" value="NBR_0000014401-mRNA-1"/>
    <property type="gene ID" value="NBR_0000014401"/>
</dbReference>
<evidence type="ECO:0000313" key="1">
    <source>
        <dbReference type="EMBL" id="VDL62434.1"/>
    </source>
</evidence>
<dbReference type="Proteomes" id="UP000271162">
    <property type="component" value="Unassembled WGS sequence"/>
</dbReference>
<name>A0A0N4XCG8_NIPBR</name>
<reference evidence="3" key="1">
    <citation type="submission" date="2017-02" db="UniProtKB">
        <authorList>
            <consortium name="WormBaseParasite"/>
        </authorList>
    </citation>
    <scope>IDENTIFICATION</scope>
</reference>
<protein>
    <submittedName>
        <fullName evidence="1 3">Uncharacterized protein</fullName>
    </submittedName>
</protein>